<dbReference type="InterPro" id="IPR028994">
    <property type="entry name" value="Integrin_alpha_N"/>
</dbReference>
<sequence length="908" mass="94676">MDADSTLPPTFMWHIDPSSIGQFGSVPAEADAGSTSDVSPPACPSPDESSFCADCYRWDDGGPDSLARNTPGDAFGFVSTGDFNGDGYDDVAVGAPGDLEHALLPEDDWEHGVGIGEGAVYVFLGSDHGLLPWRTIRPPFGLAAFGRGAAAGDFDGDGVADLAVASSVFDDVIEETVGRIDVYRGTATGLEPFTSFRSVDVLNDAGEELRSASFGDAMLARDLDTFDGVDELVVGTPDYIFGGAIVVWRPSDATFGFVSAYGLGLGNDERFGAALGLRETELLVGAPGADTVYRLAREDLSIIVGSWTGSTGFGATIATHDEHALIGNEVDGDVGGENFAASGGVVRPIAIVEPDADGWYVAIAVEDIPGNVSALRISPDPGIVIDAQSLPTRVADDELGVATAIGDSDADGIPDLWLGAPARGSTESAGQVIGYRGVYQPHDPDYYYSEEVNNHVLFDDEHVVFDQELAACDRCRVFSLDDGEPCADGVCVELDCTELTGCGDGWPNAGPSPSREHCDDHNTSDGDACSSTCEPTAFVIASRESRVDAPGSSRTIALDETGAALVVWTAELDAATEVRARRYTRYGVEVDGGEDATPIRIASMPGPGWDPQPVAVGLPGGGWRVAWTQPTGAEASAVALRNVAVDGSLSPTIQPSAGSVHAADPALLAFDGGAAVLWTDATDARSPRAMFQALDGAGRPAGTPVSLDTRASAGAAVAMTADGALVAWVRAPEALGDRSHIVGMRFGDGPIDATPFEIGTGIGPITVASDAAGFAVAWTGHAFDAAGDIYVRRVPVAGPPTVHSETRVTGRSANGRPHIEQRPSIAFRSDGWIVGWEEPTEGRVRLQAEVALPAEYEMYLESQLVGGAQRDLSLTGSSRGTWVIWSDARADLSPTPARSTRGFILHAY</sequence>
<evidence type="ECO:0000256" key="4">
    <source>
        <dbReference type="ARBA" id="ARBA00023157"/>
    </source>
</evidence>
<evidence type="ECO:0000256" key="3">
    <source>
        <dbReference type="ARBA" id="ARBA00022801"/>
    </source>
</evidence>
<dbReference type="EMBL" id="CP011125">
    <property type="protein sequence ID" value="AKF03313.1"/>
    <property type="molecule type" value="Genomic_DNA"/>
</dbReference>
<dbReference type="PROSITE" id="PS51470">
    <property type="entry name" value="FG_GAP"/>
    <property type="match status" value="1"/>
</dbReference>
<dbReference type="Gene3D" id="2.130.10.130">
    <property type="entry name" value="Integrin alpha, N-terminal"/>
    <property type="match status" value="2"/>
</dbReference>
<keyword evidence="4" id="KW-1015">Disulfide bond</keyword>
<dbReference type="SMART" id="SM00191">
    <property type="entry name" value="Int_alpha"/>
    <property type="match status" value="3"/>
</dbReference>
<dbReference type="STRING" id="927083.DB32_000462"/>
<dbReference type="SUPFAM" id="SSF69318">
    <property type="entry name" value="Integrin alpha N-terminal domain"/>
    <property type="match status" value="3"/>
</dbReference>
<keyword evidence="3" id="KW-0378">Hydrolase</keyword>
<protein>
    <submittedName>
        <fullName evidence="7">Integrin-like protein</fullName>
    </submittedName>
</protein>
<keyword evidence="2" id="KW-0677">Repeat</keyword>
<organism evidence="7 8">
    <name type="scientific">Sandaracinus amylolyticus</name>
    <dbReference type="NCBI Taxonomy" id="927083"/>
    <lineage>
        <taxon>Bacteria</taxon>
        <taxon>Pseudomonadati</taxon>
        <taxon>Myxococcota</taxon>
        <taxon>Polyangia</taxon>
        <taxon>Polyangiales</taxon>
        <taxon>Sandaracinaceae</taxon>
        <taxon>Sandaracinus</taxon>
    </lineage>
</organism>
<dbReference type="Pfam" id="PF01839">
    <property type="entry name" value="FG-GAP"/>
    <property type="match status" value="2"/>
</dbReference>
<evidence type="ECO:0000313" key="7">
    <source>
        <dbReference type="EMBL" id="AKF03313.1"/>
    </source>
</evidence>
<dbReference type="NCBIfam" id="TIGR02232">
    <property type="entry name" value="myxo_disulf_rpt"/>
    <property type="match status" value="1"/>
</dbReference>
<keyword evidence="8" id="KW-1185">Reference proteome</keyword>
<evidence type="ECO:0000313" key="8">
    <source>
        <dbReference type="Proteomes" id="UP000034883"/>
    </source>
</evidence>
<name>A0A0F6YF89_9BACT</name>
<keyword evidence="5" id="KW-0325">Glycoprotein</keyword>
<feature type="region of interest" description="Disordered" evidence="6">
    <location>
        <begin position="22"/>
        <end position="44"/>
    </location>
</feature>
<evidence type="ECO:0000256" key="6">
    <source>
        <dbReference type="SAM" id="MobiDB-lite"/>
    </source>
</evidence>
<accession>A0A0F6YF89</accession>
<gene>
    <name evidence="7" type="ORF">DB32_000462</name>
</gene>
<evidence type="ECO:0000256" key="2">
    <source>
        <dbReference type="ARBA" id="ARBA00022737"/>
    </source>
</evidence>
<reference evidence="7 8" key="1">
    <citation type="submission" date="2015-03" db="EMBL/GenBank/DDBJ databases">
        <title>Genome assembly of Sandaracinus amylolyticus DSM 53668.</title>
        <authorList>
            <person name="Sharma G."/>
            <person name="Subramanian S."/>
        </authorList>
    </citation>
    <scope>NUCLEOTIDE SEQUENCE [LARGE SCALE GENOMIC DNA]</scope>
    <source>
        <strain evidence="7 8">DSM 53668</strain>
    </source>
</reference>
<dbReference type="GO" id="GO:0007229">
    <property type="term" value="P:integrin-mediated signaling pathway"/>
    <property type="evidence" value="ECO:0007669"/>
    <property type="project" value="UniProtKB-KW"/>
</dbReference>
<evidence type="ECO:0000256" key="1">
    <source>
        <dbReference type="ARBA" id="ARBA00022729"/>
    </source>
</evidence>
<dbReference type="InterPro" id="IPR013517">
    <property type="entry name" value="FG-GAP"/>
</dbReference>
<dbReference type="PANTHER" id="PTHR23221">
    <property type="entry name" value="GLYCOSYLPHOSPHATIDYLINOSITOL PHOSPHOLIPASE D"/>
    <property type="match status" value="1"/>
</dbReference>
<dbReference type="AlphaFoldDB" id="A0A0F6YF89"/>
<dbReference type="InterPro" id="IPR011936">
    <property type="entry name" value="Myxo_disulph_rpt"/>
</dbReference>
<keyword evidence="7" id="KW-0401">Integrin</keyword>
<keyword evidence="1" id="KW-0732">Signal</keyword>
<evidence type="ECO:0000256" key="5">
    <source>
        <dbReference type="ARBA" id="ARBA00023180"/>
    </source>
</evidence>
<dbReference type="InterPro" id="IPR013519">
    <property type="entry name" value="Int_alpha_beta-p"/>
</dbReference>
<proteinExistence type="predicted"/>
<dbReference type="KEGG" id="samy:DB32_000462"/>
<dbReference type="Proteomes" id="UP000034883">
    <property type="component" value="Chromosome"/>
</dbReference>
<dbReference type="GO" id="GO:0016787">
    <property type="term" value="F:hydrolase activity"/>
    <property type="evidence" value="ECO:0007669"/>
    <property type="project" value="UniProtKB-KW"/>
</dbReference>
<dbReference type="PANTHER" id="PTHR23221:SF7">
    <property type="entry name" value="PHOSPHATIDYLINOSITOL-GLYCAN-SPECIFIC PHOSPHOLIPASE D"/>
    <property type="match status" value="1"/>
</dbReference>